<evidence type="ECO:0000313" key="2">
    <source>
        <dbReference type="EMBL" id="AHG89263.1"/>
    </source>
</evidence>
<gene>
    <name evidence="2" type="ORF">J421_1726</name>
</gene>
<feature type="transmembrane region" description="Helical" evidence="1">
    <location>
        <begin position="21"/>
        <end position="42"/>
    </location>
</feature>
<keyword evidence="1" id="KW-0812">Transmembrane</keyword>
<keyword evidence="3" id="KW-1185">Reference proteome</keyword>
<reference evidence="2 3" key="1">
    <citation type="journal article" date="2014" name="Genome Announc.">
        <title>Genome Sequence and Methylome of Soil Bacterium Gemmatirosa kalamazoonensis KBS708T, a Member of the Rarely Cultivated Gemmatimonadetes Phylum.</title>
        <authorList>
            <person name="Debruyn J.M."/>
            <person name="Radosevich M."/>
            <person name="Wommack K.E."/>
            <person name="Polson S.W."/>
            <person name="Hauser L.J."/>
            <person name="Fawaz M.N."/>
            <person name="Korlach J."/>
            <person name="Tsai Y.C."/>
        </authorList>
    </citation>
    <scope>NUCLEOTIDE SEQUENCE [LARGE SCALE GENOMIC DNA]</scope>
    <source>
        <strain evidence="2 3">KBS708</strain>
    </source>
</reference>
<dbReference type="RefSeq" id="WP_148306222.1">
    <property type="nucleotide sequence ID" value="NZ_CP007128.1"/>
</dbReference>
<keyword evidence="1" id="KW-0472">Membrane</keyword>
<sequence length="160" mass="16400">MSAGSARRLLTGVARNGVLWGIAWFALALVTIIALRTIGVVVPATIGVLDAIGMAIRVGVVGGIAGGVFAAFISLFYRGRRLSEIHPVRFGLGGAIVAELFMVAFFAITNLGFPPLADVLSDLIVAPLFGGIAAGASMWLAQRAEAVPGEDDAPAGVADR</sequence>
<dbReference type="Proteomes" id="UP000019151">
    <property type="component" value="Chromosome"/>
</dbReference>
<evidence type="ECO:0000256" key="1">
    <source>
        <dbReference type="SAM" id="Phobius"/>
    </source>
</evidence>
<accession>W0RIP2</accession>
<dbReference type="HOGENOM" id="CLU_1649690_0_0_0"/>
<dbReference type="KEGG" id="gba:J421_1726"/>
<feature type="transmembrane region" description="Helical" evidence="1">
    <location>
        <begin position="119"/>
        <end position="141"/>
    </location>
</feature>
<keyword evidence="1" id="KW-1133">Transmembrane helix</keyword>
<dbReference type="InParanoid" id="W0RIP2"/>
<dbReference type="AlphaFoldDB" id="W0RIP2"/>
<organism evidence="2 3">
    <name type="scientific">Gemmatirosa kalamazoonensis</name>
    <dbReference type="NCBI Taxonomy" id="861299"/>
    <lineage>
        <taxon>Bacteria</taxon>
        <taxon>Pseudomonadati</taxon>
        <taxon>Gemmatimonadota</taxon>
        <taxon>Gemmatimonadia</taxon>
        <taxon>Gemmatimonadales</taxon>
        <taxon>Gemmatimonadaceae</taxon>
        <taxon>Gemmatirosa</taxon>
    </lineage>
</organism>
<dbReference type="EMBL" id="CP007128">
    <property type="protein sequence ID" value="AHG89263.1"/>
    <property type="molecule type" value="Genomic_DNA"/>
</dbReference>
<feature type="transmembrane region" description="Helical" evidence="1">
    <location>
        <begin position="54"/>
        <end position="77"/>
    </location>
</feature>
<evidence type="ECO:0000313" key="3">
    <source>
        <dbReference type="Proteomes" id="UP000019151"/>
    </source>
</evidence>
<dbReference type="STRING" id="861299.J421_1726"/>
<protein>
    <submittedName>
        <fullName evidence="2">Uncharacterized protein</fullName>
    </submittedName>
</protein>
<feature type="transmembrane region" description="Helical" evidence="1">
    <location>
        <begin position="89"/>
        <end position="113"/>
    </location>
</feature>
<name>W0RIP2_9BACT</name>
<proteinExistence type="predicted"/>